<keyword evidence="3" id="KW-1185">Reference proteome</keyword>
<comment type="caution">
    <text evidence="2">The sequence shown here is derived from an EMBL/GenBank/DDBJ whole genome shotgun (WGS) entry which is preliminary data.</text>
</comment>
<accession>A0ABU1W0P2</accession>
<dbReference type="Pfam" id="PF07866">
    <property type="entry name" value="DUF1653"/>
    <property type="match status" value="1"/>
</dbReference>
<dbReference type="EMBL" id="JAVDWR010000007">
    <property type="protein sequence ID" value="MDR7121529.1"/>
    <property type="molecule type" value="Genomic_DNA"/>
</dbReference>
<evidence type="ECO:0000313" key="2">
    <source>
        <dbReference type="EMBL" id="MDR7121529.1"/>
    </source>
</evidence>
<evidence type="ECO:0000313" key="3">
    <source>
        <dbReference type="Proteomes" id="UP001257909"/>
    </source>
</evidence>
<reference evidence="2 3" key="1">
    <citation type="submission" date="2023-07" db="EMBL/GenBank/DDBJ databases">
        <title>Sorghum-associated microbial communities from plants grown in Nebraska, USA.</title>
        <authorList>
            <person name="Schachtman D."/>
        </authorList>
    </citation>
    <scope>NUCLEOTIDE SEQUENCE [LARGE SCALE GENOMIC DNA]</scope>
    <source>
        <strain evidence="2 3">4138</strain>
    </source>
</reference>
<gene>
    <name evidence="2" type="ORF">J2W69_002480</name>
</gene>
<evidence type="ECO:0000259" key="1">
    <source>
        <dbReference type="Pfam" id="PF07866"/>
    </source>
</evidence>
<feature type="domain" description="DUF1653" evidence="1">
    <location>
        <begin position="6"/>
        <end position="66"/>
    </location>
</feature>
<dbReference type="RefSeq" id="WP_310278819.1">
    <property type="nucleotide sequence ID" value="NZ_JAVDWR010000007.1"/>
</dbReference>
<organism evidence="2 3">
    <name type="scientific">Rheinheimera soli</name>
    <dbReference type="NCBI Taxonomy" id="443616"/>
    <lineage>
        <taxon>Bacteria</taxon>
        <taxon>Pseudomonadati</taxon>
        <taxon>Pseudomonadota</taxon>
        <taxon>Gammaproteobacteria</taxon>
        <taxon>Chromatiales</taxon>
        <taxon>Chromatiaceae</taxon>
        <taxon>Rheinheimera</taxon>
    </lineage>
</organism>
<dbReference type="Gene3D" id="2.30.30.320">
    <property type="entry name" value="DUF1653-like domain"/>
    <property type="match status" value="1"/>
</dbReference>
<protein>
    <recommendedName>
        <fullName evidence="1">DUF1653 domain-containing protein</fullName>
    </recommendedName>
</protein>
<sequence>MAIKTGFYRHYKGPLYQVLSVVHHSETNEELVLYRALYGDFGLWVRPLDMFVSNVEVAGELVPRFSFVSEQAPAELGKLPDILQLM</sequence>
<dbReference type="Proteomes" id="UP001257909">
    <property type="component" value="Unassembled WGS sequence"/>
</dbReference>
<dbReference type="InterPro" id="IPR023387">
    <property type="entry name" value="DUF1653-like_dom"/>
</dbReference>
<proteinExistence type="predicted"/>
<dbReference type="InterPro" id="IPR037135">
    <property type="entry name" value="DUF1653-like_dom_sf"/>
</dbReference>
<name>A0ABU1W0P2_9GAMM</name>